<gene>
    <name evidence="1" type="ordered locus">Pisl_0652</name>
</gene>
<dbReference type="eggNOG" id="arCOG07000">
    <property type="taxonomic scope" value="Archaea"/>
</dbReference>
<dbReference type="HOGENOM" id="CLU_153632_0_0_2"/>
<sequence>MGNDDIALLLYVYVSEVPVLLIRRRGLVVRKTLIKHNNAIIGEYIYVRRGLFEAEAEYDLEDGVLYYLQICWFNRCITWFEGEPDKMPPLPLLERARKFFGELAKFSQAAEAALKLLFLSKSRLF</sequence>
<reference evidence="1" key="1">
    <citation type="submission" date="2006-12" db="EMBL/GenBank/DDBJ databases">
        <title>Complete sequence of Pyrobaculum islandicum DSM 4184.</title>
        <authorList>
            <person name="Copeland A."/>
            <person name="Lucas S."/>
            <person name="Lapidus A."/>
            <person name="Barry K."/>
            <person name="Detter J.C."/>
            <person name="Glavina del Rio T."/>
            <person name="Dalin E."/>
            <person name="Tice H."/>
            <person name="Pitluck S."/>
            <person name="Meincke L."/>
            <person name="Brettin T."/>
            <person name="Bruce D."/>
            <person name="Han C."/>
            <person name="Tapia R."/>
            <person name="Gilna P."/>
            <person name="Schmutz J."/>
            <person name="Larimer F."/>
            <person name="Land M."/>
            <person name="Hauser L."/>
            <person name="Kyrpides N."/>
            <person name="Mikhailova N."/>
            <person name="Cozen A.E."/>
            <person name="Fitz-Gibbon S.T."/>
            <person name="House C.H."/>
            <person name="Saltikov C."/>
            <person name="Lowe T."/>
            <person name="Richardson P."/>
        </authorList>
    </citation>
    <scope>NUCLEOTIDE SEQUENCE [LARGE SCALE GENOMIC DNA]</scope>
    <source>
        <strain evidence="1">DSM 4184</strain>
    </source>
</reference>
<keyword evidence="2" id="KW-1185">Reference proteome</keyword>
<organism evidence="1 2">
    <name type="scientific">Pyrobaculum islandicum (strain DSM 4184 / JCM 9189 / GEO3)</name>
    <dbReference type="NCBI Taxonomy" id="384616"/>
    <lineage>
        <taxon>Archaea</taxon>
        <taxon>Thermoproteota</taxon>
        <taxon>Thermoprotei</taxon>
        <taxon>Thermoproteales</taxon>
        <taxon>Thermoproteaceae</taxon>
        <taxon>Pyrobaculum</taxon>
    </lineage>
</organism>
<dbReference type="Proteomes" id="UP000002595">
    <property type="component" value="Chromosome"/>
</dbReference>
<dbReference type="EMBL" id="CP000504">
    <property type="protein sequence ID" value="ABL87830.1"/>
    <property type="molecule type" value="Genomic_DNA"/>
</dbReference>
<dbReference type="RefSeq" id="WP_011762406.1">
    <property type="nucleotide sequence ID" value="NC_008701.1"/>
</dbReference>
<dbReference type="GeneID" id="4618276"/>
<protein>
    <submittedName>
        <fullName evidence="1">Uncharacterized protein</fullName>
    </submittedName>
</protein>
<proteinExistence type="predicted"/>
<accession>A1RS98</accession>
<dbReference type="KEGG" id="pis:Pisl_0652"/>
<evidence type="ECO:0000313" key="2">
    <source>
        <dbReference type="Proteomes" id="UP000002595"/>
    </source>
</evidence>
<evidence type="ECO:0000313" key="1">
    <source>
        <dbReference type="EMBL" id="ABL87830.1"/>
    </source>
</evidence>
<name>A1RS98_PYRIL</name>
<dbReference type="AlphaFoldDB" id="A1RS98"/>